<dbReference type="Proteomes" id="UP001148786">
    <property type="component" value="Unassembled WGS sequence"/>
</dbReference>
<keyword evidence="1" id="KW-0812">Transmembrane</keyword>
<gene>
    <name evidence="2" type="ORF">NLJ89_g4453</name>
</gene>
<dbReference type="AlphaFoldDB" id="A0A9W8MXQ0"/>
<keyword evidence="1" id="KW-1133">Transmembrane helix</keyword>
<evidence type="ECO:0000313" key="2">
    <source>
        <dbReference type="EMBL" id="KAJ3510833.1"/>
    </source>
</evidence>
<accession>A0A9W8MXQ0</accession>
<evidence type="ECO:0000313" key="3">
    <source>
        <dbReference type="Proteomes" id="UP001148786"/>
    </source>
</evidence>
<protein>
    <submittedName>
        <fullName evidence="2">Uncharacterized protein</fullName>
    </submittedName>
</protein>
<reference evidence="2" key="1">
    <citation type="submission" date="2022-07" db="EMBL/GenBank/DDBJ databases">
        <title>Genome Sequence of Agrocybe chaxingu.</title>
        <authorList>
            <person name="Buettner E."/>
        </authorList>
    </citation>
    <scope>NUCLEOTIDE SEQUENCE</scope>
    <source>
        <strain evidence="2">MP-N11</strain>
    </source>
</reference>
<keyword evidence="3" id="KW-1185">Reference proteome</keyword>
<organism evidence="2 3">
    <name type="scientific">Agrocybe chaxingu</name>
    <dbReference type="NCBI Taxonomy" id="84603"/>
    <lineage>
        <taxon>Eukaryota</taxon>
        <taxon>Fungi</taxon>
        <taxon>Dikarya</taxon>
        <taxon>Basidiomycota</taxon>
        <taxon>Agaricomycotina</taxon>
        <taxon>Agaricomycetes</taxon>
        <taxon>Agaricomycetidae</taxon>
        <taxon>Agaricales</taxon>
        <taxon>Agaricineae</taxon>
        <taxon>Strophariaceae</taxon>
        <taxon>Agrocybe</taxon>
    </lineage>
</organism>
<evidence type="ECO:0000256" key="1">
    <source>
        <dbReference type="SAM" id="Phobius"/>
    </source>
</evidence>
<feature type="transmembrane region" description="Helical" evidence="1">
    <location>
        <begin position="82"/>
        <end position="106"/>
    </location>
</feature>
<name>A0A9W8MXQ0_9AGAR</name>
<keyword evidence="1" id="KW-0472">Membrane</keyword>
<comment type="caution">
    <text evidence="2">The sequence shown here is derived from an EMBL/GenBank/DDBJ whole genome shotgun (WGS) entry which is preliminary data.</text>
</comment>
<dbReference type="EMBL" id="JANKHO010000367">
    <property type="protein sequence ID" value="KAJ3510833.1"/>
    <property type="molecule type" value="Genomic_DNA"/>
</dbReference>
<proteinExistence type="predicted"/>
<sequence>MQLPYQHVVEDFRMEYVAPSLASVFPRFSYPDVNFWIWVFGKRYREVVRGWEASVRGGGTNDRRINWSGTALNTFYAAIRKALVVVIIARALGVLFGVSFAVWWIFS</sequence>
<dbReference type="OrthoDB" id="70823at2759"/>